<reference evidence="2" key="1">
    <citation type="submission" date="2018-02" db="EMBL/GenBank/DDBJ databases">
        <authorList>
            <person name="Clavel T."/>
            <person name="Strowig T."/>
        </authorList>
    </citation>
    <scope>NUCLEOTIDE SEQUENCE [LARGE SCALE GENOMIC DNA]</scope>
    <source>
        <strain evidence="2">DSM 100764</strain>
    </source>
</reference>
<protein>
    <recommendedName>
        <fullName evidence="3">PorT family protein</fullName>
    </recommendedName>
</protein>
<name>A0A2V1IWM7_9BACT</name>
<proteinExistence type="predicted"/>
<dbReference type="Gene3D" id="2.40.128.130">
    <property type="entry name" value="Autotransporter beta-domain"/>
    <property type="match status" value="1"/>
</dbReference>
<sequence length="214" mass="23882">MAVAVAASAIDFNPEELYRRGTLPWWGVRASASVAFPLHVKYARIPLASGAIGPDISVGGLYHMPIRERWYLEPNVEVYYNHLKTTGSIKTEPAGVGITEATLGTIGMRVPIYFGWSHTWRGHRSFRVFAGPQFDFRFYTHFSCDGPTKIFQGTTARPLYGDYGTDLDVRAGLGYMWGHYYVGASFSYGIVRLTKSDFGVKRGRLISATVGYDF</sequence>
<keyword evidence="2" id="KW-1185">Reference proteome</keyword>
<organism evidence="1 2">
    <name type="scientific">Paramuribaculum intestinale</name>
    <dbReference type="NCBI Taxonomy" id="2094151"/>
    <lineage>
        <taxon>Bacteria</taxon>
        <taxon>Pseudomonadati</taxon>
        <taxon>Bacteroidota</taxon>
        <taxon>Bacteroidia</taxon>
        <taxon>Bacteroidales</taxon>
        <taxon>Muribaculaceae</taxon>
        <taxon>Paramuribaculum</taxon>
    </lineage>
</organism>
<evidence type="ECO:0000313" key="2">
    <source>
        <dbReference type="Proteomes" id="UP000244925"/>
    </source>
</evidence>
<evidence type="ECO:0000313" key="1">
    <source>
        <dbReference type="EMBL" id="PWB07206.1"/>
    </source>
</evidence>
<dbReference type="Proteomes" id="UP000244925">
    <property type="component" value="Unassembled WGS sequence"/>
</dbReference>
<comment type="caution">
    <text evidence="1">The sequence shown here is derived from an EMBL/GenBank/DDBJ whole genome shotgun (WGS) entry which is preliminary data.</text>
</comment>
<gene>
    <name evidence="1" type="ORF">C5O25_08210</name>
</gene>
<dbReference type="InterPro" id="IPR036709">
    <property type="entry name" value="Autotransporte_beta_dom_sf"/>
</dbReference>
<accession>A0A2V1IWM7</accession>
<dbReference type="AlphaFoldDB" id="A0A2V1IWM7"/>
<dbReference type="EMBL" id="PUBV01000015">
    <property type="protein sequence ID" value="PWB07206.1"/>
    <property type="molecule type" value="Genomic_DNA"/>
</dbReference>
<evidence type="ECO:0008006" key="3">
    <source>
        <dbReference type="Google" id="ProtNLM"/>
    </source>
</evidence>